<feature type="region of interest" description="Disordered" evidence="1">
    <location>
        <begin position="1"/>
        <end position="73"/>
    </location>
</feature>
<keyword evidence="3" id="KW-1185">Reference proteome</keyword>
<feature type="region of interest" description="Disordered" evidence="1">
    <location>
        <begin position="95"/>
        <end position="196"/>
    </location>
</feature>
<gene>
    <name evidence="2" type="ORF">CEUSTIGMA_g8663.t1</name>
</gene>
<evidence type="ECO:0000256" key="1">
    <source>
        <dbReference type="SAM" id="MobiDB-lite"/>
    </source>
</evidence>
<feature type="compositionally biased region" description="Polar residues" evidence="1">
    <location>
        <begin position="57"/>
        <end position="73"/>
    </location>
</feature>
<organism evidence="2 3">
    <name type="scientific">Chlamydomonas eustigma</name>
    <dbReference type="NCBI Taxonomy" id="1157962"/>
    <lineage>
        <taxon>Eukaryota</taxon>
        <taxon>Viridiplantae</taxon>
        <taxon>Chlorophyta</taxon>
        <taxon>core chlorophytes</taxon>
        <taxon>Chlorophyceae</taxon>
        <taxon>CS clade</taxon>
        <taxon>Chlamydomonadales</taxon>
        <taxon>Chlamydomonadaceae</taxon>
        <taxon>Chlamydomonas</taxon>
    </lineage>
</organism>
<proteinExistence type="predicted"/>
<comment type="caution">
    <text evidence="2">The sequence shown here is derived from an EMBL/GenBank/DDBJ whole genome shotgun (WGS) entry which is preliminary data.</text>
</comment>
<accession>A0A250XDW1</accession>
<evidence type="ECO:0000313" key="3">
    <source>
        <dbReference type="Proteomes" id="UP000232323"/>
    </source>
</evidence>
<dbReference type="Proteomes" id="UP000232323">
    <property type="component" value="Unassembled WGS sequence"/>
</dbReference>
<reference evidence="2 3" key="1">
    <citation type="submission" date="2017-08" db="EMBL/GenBank/DDBJ databases">
        <title>Acidophilic green algal genome provides insights into adaptation to an acidic environment.</title>
        <authorList>
            <person name="Hirooka S."/>
            <person name="Hirose Y."/>
            <person name="Kanesaki Y."/>
            <person name="Higuchi S."/>
            <person name="Fujiwara T."/>
            <person name="Onuma R."/>
            <person name="Era A."/>
            <person name="Ohbayashi R."/>
            <person name="Uzuka A."/>
            <person name="Nozaki H."/>
            <person name="Yoshikawa H."/>
            <person name="Miyagishima S.Y."/>
        </authorList>
    </citation>
    <scope>NUCLEOTIDE SEQUENCE [LARGE SCALE GENOMIC DNA]</scope>
    <source>
        <strain evidence="2 3">NIES-2499</strain>
    </source>
</reference>
<feature type="compositionally biased region" description="Polar residues" evidence="1">
    <location>
        <begin position="31"/>
        <end position="45"/>
    </location>
</feature>
<sequence length="216" mass="22719">MSTHRESDAWTAFLEKRGQNEDVSTVDRSDQTFLVPSHRYTSPQEAGQWESVLSRGYNHSNSPTTEATSSSPVDLNSSVFLEDCMTCSIRLTAGEGSAAIDSSEGRDEDDNTQATAGEGSAAIVSSEGRDEDDNTQATAGEGSATIDSSEGRDEDDNTQTTAGEGSAAIDSSEGRDEDDNTQTTAGEGSAAIDSSEARLPFASAVEEAGYEYLLSS</sequence>
<name>A0A250XDW1_9CHLO</name>
<protein>
    <submittedName>
        <fullName evidence="2">Uncharacterized protein</fullName>
    </submittedName>
</protein>
<evidence type="ECO:0000313" key="2">
    <source>
        <dbReference type="EMBL" id="GAX81231.1"/>
    </source>
</evidence>
<dbReference type="AlphaFoldDB" id="A0A250XDW1"/>
<feature type="compositionally biased region" description="Basic and acidic residues" evidence="1">
    <location>
        <begin position="1"/>
        <end position="30"/>
    </location>
</feature>
<dbReference type="EMBL" id="BEGY01000062">
    <property type="protein sequence ID" value="GAX81231.1"/>
    <property type="molecule type" value="Genomic_DNA"/>
</dbReference>